<name>A0A7S8ID74_9CHLR</name>
<evidence type="ECO:0000313" key="9">
    <source>
        <dbReference type="Proteomes" id="UP000594468"/>
    </source>
</evidence>
<comment type="subcellular location">
    <subcellularLocation>
        <location evidence="6">Cell membrane</location>
        <topology evidence="6">Multi-pass membrane protein</topology>
    </subcellularLocation>
    <subcellularLocation>
        <location evidence="1">Membrane</location>
        <topology evidence="1">Multi-pass membrane protein</topology>
    </subcellularLocation>
</comment>
<dbReference type="Pfam" id="PF00528">
    <property type="entry name" value="BPD_transp_1"/>
    <property type="match status" value="1"/>
</dbReference>
<dbReference type="RefSeq" id="WP_195169340.1">
    <property type="nucleotide sequence ID" value="NZ_CP062983.1"/>
</dbReference>
<feature type="transmembrane region" description="Helical" evidence="6">
    <location>
        <begin position="495"/>
        <end position="513"/>
    </location>
</feature>
<dbReference type="SUPFAM" id="SSF161098">
    <property type="entry name" value="MetI-like"/>
    <property type="match status" value="1"/>
</dbReference>
<dbReference type="GO" id="GO:0005886">
    <property type="term" value="C:plasma membrane"/>
    <property type="evidence" value="ECO:0007669"/>
    <property type="project" value="UniProtKB-SubCell"/>
</dbReference>
<dbReference type="InterPro" id="IPR035906">
    <property type="entry name" value="MetI-like_sf"/>
</dbReference>
<evidence type="ECO:0000313" key="8">
    <source>
        <dbReference type="EMBL" id="QPC81267.1"/>
    </source>
</evidence>
<feature type="transmembrane region" description="Helical" evidence="6">
    <location>
        <begin position="309"/>
        <end position="327"/>
    </location>
</feature>
<feature type="transmembrane region" description="Helical" evidence="6">
    <location>
        <begin position="466"/>
        <end position="483"/>
    </location>
</feature>
<dbReference type="Gene3D" id="1.10.3720.10">
    <property type="entry name" value="MetI-like"/>
    <property type="match status" value="1"/>
</dbReference>
<proteinExistence type="inferred from homology"/>
<accession>A0A7S8ID74</accession>
<keyword evidence="3 6" id="KW-0812">Transmembrane</keyword>
<dbReference type="EMBL" id="CP062983">
    <property type="protein sequence ID" value="QPC81267.1"/>
    <property type="molecule type" value="Genomic_DNA"/>
</dbReference>
<dbReference type="PANTHER" id="PTHR30177">
    <property type="entry name" value="GLYCINE BETAINE/L-PROLINE TRANSPORT SYSTEM PERMEASE PROTEIN PROW"/>
    <property type="match status" value="1"/>
</dbReference>
<keyword evidence="5 6" id="KW-0472">Membrane</keyword>
<feature type="transmembrane region" description="Helical" evidence="6">
    <location>
        <begin position="519"/>
        <end position="539"/>
    </location>
</feature>
<dbReference type="GO" id="GO:0055085">
    <property type="term" value="P:transmembrane transport"/>
    <property type="evidence" value="ECO:0007669"/>
    <property type="project" value="InterPro"/>
</dbReference>
<feature type="transmembrane region" description="Helical" evidence="6">
    <location>
        <begin position="364"/>
        <end position="384"/>
    </location>
</feature>
<evidence type="ECO:0000256" key="4">
    <source>
        <dbReference type="ARBA" id="ARBA00022989"/>
    </source>
</evidence>
<organism evidence="8 9">
    <name type="scientific">Phototrophicus methaneseepsis</name>
    <dbReference type="NCBI Taxonomy" id="2710758"/>
    <lineage>
        <taxon>Bacteria</taxon>
        <taxon>Bacillati</taxon>
        <taxon>Chloroflexota</taxon>
        <taxon>Candidatus Thermofontia</taxon>
        <taxon>Phototrophicales</taxon>
        <taxon>Phototrophicaceae</taxon>
        <taxon>Phototrophicus</taxon>
    </lineage>
</organism>
<dbReference type="InterPro" id="IPR051204">
    <property type="entry name" value="ABC_transp_perm/SBD"/>
</dbReference>
<evidence type="ECO:0000256" key="5">
    <source>
        <dbReference type="ARBA" id="ARBA00023136"/>
    </source>
</evidence>
<dbReference type="AlphaFoldDB" id="A0A7S8ID74"/>
<keyword evidence="2 6" id="KW-0813">Transport</keyword>
<reference evidence="8 9" key="1">
    <citation type="submission" date="2020-02" db="EMBL/GenBank/DDBJ databases">
        <authorList>
            <person name="Zheng R.K."/>
            <person name="Sun C.M."/>
        </authorList>
    </citation>
    <scope>NUCLEOTIDE SEQUENCE [LARGE SCALE GENOMIC DNA]</scope>
    <source>
        <strain evidence="9">rifampicinis</strain>
    </source>
</reference>
<dbReference type="CDD" id="cd06261">
    <property type="entry name" value="TM_PBP2"/>
    <property type="match status" value="1"/>
</dbReference>
<sequence length="555" mass="60657">MPDEKNKNVLQENTNPRGLPVAAVVWVLITIVVFALSTVVITLHDEERFPPDFEVATETVEAENTIQIDVVGGTFEYNVVPEDSSNVETGTFTEDTTNPVAAVLFSNVPDVVEVLIEPQTITILYDNDIESDLMLRRAQRPVTNAVLNDSETITSAAASGDAGQTLVFTTSDETWRYGRYVASLIPQEEEESYNTREAGENGTELAQFLFERVTALEALTIYPDRLIATYRAGAVENQVVSRVEDALNDYYPRASLQVNLWLFSLATSSERVLRILPLNTGVPLYLFTLGFAVLEFVLYFFYQRKGDKLIKPLVRVVGVFFLFWSIFGHEPLWDFVLHGIFPTSAQLVHPNATVIEFAAQHLELVIVSSLITIPAGLLFGILVTREDFRELLPLVNNLVNSGQTVPTIAIVAFMAPIIGFGFWPAIIALVAYGLLPVVRNTIAGLEAVDDSVIDSARGMGMTPMQILLQIELPIASSVIMAGIRTSMVINVGTATLGAFVGSGGLGTPIASGLSMTIDAFILLGAIPAALLAILIDYVLGRIEFVMTPRGLQIER</sequence>
<keyword evidence="4 6" id="KW-1133">Transmembrane helix</keyword>
<keyword evidence="9" id="KW-1185">Reference proteome</keyword>
<protein>
    <submittedName>
        <fullName evidence="8">ABC transporter permease</fullName>
    </submittedName>
</protein>
<gene>
    <name evidence="8" type="ORF">G4Y79_16330</name>
</gene>
<feature type="transmembrane region" description="Helical" evidence="6">
    <location>
        <begin position="21"/>
        <end position="43"/>
    </location>
</feature>
<feature type="domain" description="ABC transmembrane type-1" evidence="7">
    <location>
        <begin position="358"/>
        <end position="539"/>
    </location>
</feature>
<comment type="similarity">
    <text evidence="6">Belongs to the binding-protein-dependent transport system permease family.</text>
</comment>
<evidence type="ECO:0000256" key="3">
    <source>
        <dbReference type="ARBA" id="ARBA00022692"/>
    </source>
</evidence>
<evidence type="ECO:0000256" key="2">
    <source>
        <dbReference type="ARBA" id="ARBA00022448"/>
    </source>
</evidence>
<evidence type="ECO:0000259" key="7">
    <source>
        <dbReference type="PROSITE" id="PS50928"/>
    </source>
</evidence>
<dbReference type="FunFam" id="1.10.3720.10:FF:000001">
    <property type="entry name" value="Glycine betaine ABC transporter, permease"/>
    <property type="match status" value="1"/>
</dbReference>
<evidence type="ECO:0000256" key="6">
    <source>
        <dbReference type="RuleBase" id="RU363032"/>
    </source>
</evidence>
<dbReference type="PROSITE" id="PS50928">
    <property type="entry name" value="ABC_TM1"/>
    <property type="match status" value="1"/>
</dbReference>
<dbReference type="KEGG" id="pmet:G4Y79_16330"/>
<evidence type="ECO:0000256" key="1">
    <source>
        <dbReference type="ARBA" id="ARBA00004141"/>
    </source>
</evidence>
<dbReference type="InterPro" id="IPR000515">
    <property type="entry name" value="MetI-like"/>
</dbReference>
<dbReference type="Proteomes" id="UP000594468">
    <property type="component" value="Chromosome"/>
</dbReference>
<feature type="transmembrane region" description="Helical" evidence="6">
    <location>
        <begin position="405"/>
        <end position="435"/>
    </location>
</feature>
<feature type="transmembrane region" description="Helical" evidence="6">
    <location>
        <begin position="282"/>
        <end position="302"/>
    </location>
</feature>